<reference evidence="7 8" key="1">
    <citation type="journal article" date="2019" name="Int. J. Syst. Evol. Microbiol.">
        <title>The Global Catalogue of Microorganisms (GCM) 10K type strain sequencing project: providing services to taxonomists for standard genome sequencing and annotation.</title>
        <authorList>
            <consortium name="The Broad Institute Genomics Platform"/>
            <consortium name="The Broad Institute Genome Sequencing Center for Infectious Disease"/>
            <person name="Wu L."/>
            <person name="Ma J."/>
        </authorList>
    </citation>
    <scope>NUCLEOTIDE SEQUENCE [LARGE SCALE GENOMIC DNA]</scope>
    <source>
        <strain evidence="7 8">JCM 10696</strain>
    </source>
</reference>
<dbReference type="NCBIfam" id="NF033679">
    <property type="entry name" value="DNRLRE_dom"/>
    <property type="match status" value="1"/>
</dbReference>
<evidence type="ECO:0000256" key="4">
    <source>
        <dbReference type="SAM" id="MobiDB-lite"/>
    </source>
</evidence>
<accession>A0ABN1QCK8</accession>
<dbReference type="Proteomes" id="UP001500665">
    <property type="component" value="Unassembled WGS sequence"/>
</dbReference>
<dbReference type="EMBL" id="BAAAHH010000002">
    <property type="protein sequence ID" value="GAA0940470.1"/>
    <property type="molecule type" value="Genomic_DNA"/>
</dbReference>
<evidence type="ECO:0000256" key="5">
    <source>
        <dbReference type="SAM" id="SignalP"/>
    </source>
</evidence>
<dbReference type="RefSeq" id="WP_344237135.1">
    <property type="nucleotide sequence ID" value="NZ_BAAAHH010000002.1"/>
</dbReference>
<keyword evidence="8" id="KW-1185">Reference proteome</keyword>
<protein>
    <recommendedName>
        <fullName evidence="6">Carbohydrate-binding module family 96 domain-containing protein</fullName>
    </recommendedName>
</protein>
<dbReference type="Pfam" id="PF24517">
    <property type="entry name" value="CBM96"/>
    <property type="match status" value="1"/>
</dbReference>
<comment type="caution">
    <text evidence="7">The sequence shown here is derived from an EMBL/GenBank/DDBJ whole genome shotgun (WGS) entry which is preliminary data.</text>
</comment>
<sequence length="356" mass="37135">MKARLTALTAAAALSTSLLAPAAQAAPAPGAPAARAKASPNVVWAYVTNKKPKKSFYKKKGAVPVGRTGGAVHRAYYRVDLGDVMSEDVVTSVRLRIPVKSPSACRRGGAPAVKVQQTRTLSGRPTWKKQPKATRTLGTVKPRCSGKALDVDLTQAARRVLAQGGDNISFRLVATSEKKTKKSLKLSHAAKLTLRAHSDNDDEGGLGNPAANRPQPVANASLDGAGCQVGAAAPVIRDGAATFTGTTSDPDGGFIGLRVEWETVGGEGAPVSKMQFSAPNEPRNFTVDLPVGTFKKDGDYRWRLQGFDDFGGGPWTGWCEFEVDLPAAPPVVVPPIAPVVPAPVVPPAAEDAPAAP</sequence>
<name>A0ABN1QCK8_9ACTN</name>
<evidence type="ECO:0000256" key="1">
    <source>
        <dbReference type="ARBA" id="ARBA00004613"/>
    </source>
</evidence>
<evidence type="ECO:0000313" key="7">
    <source>
        <dbReference type="EMBL" id="GAA0940470.1"/>
    </source>
</evidence>
<evidence type="ECO:0000259" key="6">
    <source>
        <dbReference type="Pfam" id="PF24517"/>
    </source>
</evidence>
<feature type="signal peptide" evidence="5">
    <location>
        <begin position="1"/>
        <end position="25"/>
    </location>
</feature>
<dbReference type="InterPro" id="IPR055372">
    <property type="entry name" value="CBM96"/>
</dbReference>
<evidence type="ECO:0000256" key="2">
    <source>
        <dbReference type="ARBA" id="ARBA00022525"/>
    </source>
</evidence>
<proteinExistence type="predicted"/>
<keyword evidence="2" id="KW-0964">Secreted</keyword>
<keyword evidence="3 5" id="KW-0732">Signal</keyword>
<feature type="domain" description="Carbohydrate-binding module family 96" evidence="6">
    <location>
        <begin position="45"/>
        <end position="179"/>
    </location>
</feature>
<comment type="subcellular location">
    <subcellularLocation>
        <location evidence="1">Secreted</location>
    </subcellularLocation>
</comment>
<feature type="region of interest" description="Disordered" evidence="4">
    <location>
        <begin position="195"/>
        <end position="218"/>
    </location>
</feature>
<feature type="chain" id="PRO_5046295921" description="Carbohydrate-binding module family 96 domain-containing protein" evidence="5">
    <location>
        <begin position="26"/>
        <end position="356"/>
    </location>
</feature>
<gene>
    <name evidence="7" type="ORF">GCM10009550_09930</name>
</gene>
<organism evidence="7 8">
    <name type="scientific">Actinocorallia libanotica</name>
    <dbReference type="NCBI Taxonomy" id="46162"/>
    <lineage>
        <taxon>Bacteria</taxon>
        <taxon>Bacillati</taxon>
        <taxon>Actinomycetota</taxon>
        <taxon>Actinomycetes</taxon>
        <taxon>Streptosporangiales</taxon>
        <taxon>Thermomonosporaceae</taxon>
        <taxon>Actinocorallia</taxon>
    </lineage>
</organism>
<evidence type="ECO:0000256" key="3">
    <source>
        <dbReference type="ARBA" id="ARBA00022729"/>
    </source>
</evidence>
<evidence type="ECO:0000313" key="8">
    <source>
        <dbReference type="Proteomes" id="UP001500665"/>
    </source>
</evidence>